<evidence type="ECO:0000256" key="2">
    <source>
        <dbReference type="ARBA" id="ARBA00023125"/>
    </source>
</evidence>
<feature type="region of interest" description="Disordered" evidence="4">
    <location>
        <begin position="1"/>
        <end position="26"/>
    </location>
</feature>
<dbReference type="PRINTS" id="PR00038">
    <property type="entry name" value="HTHLUXR"/>
</dbReference>
<keyword evidence="1" id="KW-0805">Transcription regulation</keyword>
<dbReference type="EMBL" id="JBIAQY010000020">
    <property type="protein sequence ID" value="MFF3573657.1"/>
    <property type="molecule type" value="Genomic_DNA"/>
</dbReference>
<evidence type="ECO:0000256" key="3">
    <source>
        <dbReference type="ARBA" id="ARBA00023163"/>
    </source>
</evidence>
<comment type="caution">
    <text evidence="6">The sequence shown here is derived from an EMBL/GenBank/DDBJ whole genome shotgun (WGS) entry which is preliminary data.</text>
</comment>
<reference evidence="6 7" key="1">
    <citation type="submission" date="2024-10" db="EMBL/GenBank/DDBJ databases">
        <title>The Natural Products Discovery Center: Release of the First 8490 Sequenced Strains for Exploring Actinobacteria Biosynthetic Diversity.</title>
        <authorList>
            <person name="Kalkreuter E."/>
            <person name="Kautsar S.A."/>
            <person name="Yang D."/>
            <person name="Bader C.D."/>
            <person name="Teijaro C.N."/>
            <person name="Fluegel L."/>
            <person name="Davis C.M."/>
            <person name="Simpson J.R."/>
            <person name="Lauterbach L."/>
            <person name="Steele A.D."/>
            <person name="Gui C."/>
            <person name="Meng S."/>
            <person name="Li G."/>
            <person name="Viehrig K."/>
            <person name="Ye F."/>
            <person name="Su P."/>
            <person name="Kiefer A.F."/>
            <person name="Nichols A."/>
            <person name="Cepeda A.J."/>
            <person name="Yan W."/>
            <person name="Fan B."/>
            <person name="Jiang Y."/>
            <person name="Adhikari A."/>
            <person name="Zheng C.-J."/>
            <person name="Schuster L."/>
            <person name="Cowan T.M."/>
            <person name="Smanski M.J."/>
            <person name="Chevrette M.G."/>
            <person name="De Carvalho L.P.S."/>
            <person name="Shen B."/>
        </authorList>
    </citation>
    <scope>NUCLEOTIDE SEQUENCE [LARGE SCALE GENOMIC DNA]</scope>
    <source>
        <strain evidence="6 7">NPDC002593</strain>
    </source>
</reference>
<dbReference type="SMART" id="SM00421">
    <property type="entry name" value="HTH_LUXR"/>
    <property type="match status" value="1"/>
</dbReference>
<dbReference type="InterPro" id="IPR003593">
    <property type="entry name" value="AAA+_ATPase"/>
</dbReference>
<dbReference type="InterPro" id="IPR027417">
    <property type="entry name" value="P-loop_NTPase"/>
</dbReference>
<evidence type="ECO:0000313" key="6">
    <source>
        <dbReference type="EMBL" id="MFF3573657.1"/>
    </source>
</evidence>
<keyword evidence="7" id="KW-1185">Reference proteome</keyword>
<dbReference type="RefSeq" id="WP_387406473.1">
    <property type="nucleotide sequence ID" value="NZ_JBIAQY010000020.1"/>
</dbReference>
<dbReference type="InterPro" id="IPR036388">
    <property type="entry name" value="WH-like_DNA-bd_sf"/>
</dbReference>
<dbReference type="PANTHER" id="PTHR44688">
    <property type="entry name" value="DNA-BINDING TRANSCRIPTIONAL ACTIVATOR DEVR_DOSR"/>
    <property type="match status" value="1"/>
</dbReference>
<sequence length="878" mass="94970">MVAPEQPTLGTSENRHSSTAAAASAHTPPILSFTPLPMIAAQVRMEQATRSANGHAILVCAPAGTGKTVLAADWIRRLLPPARVLWVGLADLGDTQLWPAVATALGQGSSTRTGSVPDTPFEEAAAVLSAIGDASTGTVLVLDDAHLITDPLTLSGLEYFLEHAPPTLTTVVIGRYDPPVRWHALQMAGRLTRIGARDLDFGLEHTAALLAQHDCRLTESELAAFHELTRGWAGLVRIGAIHLAADTRDRTTALTSLQHGSHAVADFLVGELLSALAPEMLDFLLATAVPDSFSMDLAETLVGRTAPRTLESLLRSNFPLEAAARHGGLWYTYHPMLRTYLLAELTRTTPDRAPVLHDACARWFIAAGMLPEALHHVLTAPSSSALTEFVRDHGPRMVFEGNGAALFRQLDRLGMAVDTFVVLLRTAEAIERGDIVHAAALDDLVRQRPLLESSFATPELLRLLAEAIGTEVEITAGRVTGTTPRGLPAPTGHPELDCYIALQAASTHLFGPHSRDRGEPELRHVLALAQNAGLDRLAIQTLTLLAVAAGLSGSLTLMRERSLQAVDFAESHHLEDTTALAHARTMLALIAYLQADEQHLPIEEIAPLTRRVDGSIAPTPGRHAEILALLFSSDSAADRHARIDTLRSDMHTLLEEAPLVATTGGLLIQVTWALLRVRWADTAQRLVDRAVAALGRVPETILAEAALTETRHCSALTVELVAPLLERDDRLHPVPAIQAWLLYASACHRLDRPAAVHEALHRATSLAYTEKLIRPFLDVPGTIELLDQYTGRFGYLDEFVDTIRRHRRADVTSHSPHLTGTEIAVLRQLPSGMTTHDIATDMGVSINTVKTHLRGIYHKLGVRTRADAITRARTLGAI</sequence>
<keyword evidence="2" id="KW-0238">DNA-binding</keyword>
<accession>A0ABW6SBQ2</accession>
<dbReference type="SUPFAM" id="SSF46894">
    <property type="entry name" value="C-terminal effector domain of the bipartite response regulators"/>
    <property type="match status" value="1"/>
</dbReference>
<evidence type="ECO:0000259" key="5">
    <source>
        <dbReference type="PROSITE" id="PS50043"/>
    </source>
</evidence>
<dbReference type="SMART" id="SM00382">
    <property type="entry name" value="AAA"/>
    <property type="match status" value="1"/>
</dbReference>
<dbReference type="PANTHER" id="PTHR44688:SF16">
    <property type="entry name" value="DNA-BINDING TRANSCRIPTIONAL ACTIVATOR DEVR_DOSR"/>
    <property type="match status" value="1"/>
</dbReference>
<protein>
    <submittedName>
        <fullName evidence="6">LuxR C-terminal-related transcriptional regulator</fullName>
    </submittedName>
</protein>
<dbReference type="Proteomes" id="UP001601992">
    <property type="component" value="Unassembled WGS sequence"/>
</dbReference>
<name>A0ABW6SBQ2_9NOCA</name>
<feature type="domain" description="HTH luxR-type" evidence="5">
    <location>
        <begin position="811"/>
        <end position="876"/>
    </location>
</feature>
<dbReference type="Pfam" id="PF25873">
    <property type="entry name" value="WHD_MalT"/>
    <property type="match status" value="1"/>
</dbReference>
<evidence type="ECO:0000313" key="7">
    <source>
        <dbReference type="Proteomes" id="UP001601992"/>
    </source>
</evidence>
<dbReference type="InterPro" id="IPR059106">
    <property type="entry name" value="WHD_MalT"/>
</dbReference>
<evidence type="ECO:0000256" key="4">
    <source>
        <dbReference type="SAM" id="MobiDB-lite"/>
    </source>
</evidence>
<dbReference type="SUPFAM" id="SSF52540">
    <property type="entry name" value="P-loop containing nucleoside triphosphate hydrolases"/>
    <property type="match status" value="1"/>
</dbReference>
<dbReference type="InterPro" id="IPR000792">
    <property type="entry name" value="Tscrpt_reg_LuxR_C"/>
</dbReference>
<dbReference type="Pfam" id="PF00196">
    <property type="entry name" value="GerE"/>
    <property type="match status" value="1"/>
</dbReference>
<dbReference type="InterPro" id="IPR016032">
    <property type="entry name" value="Sig_transdc_resp-reg_C-effctor"/>
</dbReference>
<feature type="compositionally biased region" description="Low complexity" evidence="4">
    <location>
        <begin position="17"/>
        <end position="26"/>
    </location>
</feature>
<organism evidence="6 7">
    <name type="scientific">Nocardia jiangxiensis</name>
    <dbReference type="NCBI Taxonomy" id="282685"/>
    <lineage>
        <taxon>Bacteria</taxon>
        <taxon>Bacillati</taxon>
        <taxon>Actinomycetota</taxon>
        <taxon>Actinomycetes</taxon>
        <taxon>Mycobacteriales</taxon>
        <taxon>Nocardiaceae</taxon>
        <taxon>Nocardia</taxon>
    </lineage>
</organism>
<dbReference type="CDD" id="cd06170">
    <property type="entry name" value="LuxR_C_like"/>
    <property type="match status" value="1"/>
</dbReference>
<evidence type="ECO:0000256" key="1">
    <source>
        <dbReference type="ARBA" id="ARBA00023015"/>
    </source>
</evidence>
<dbReference type="Gene3D" id="1.10.10.10">
    <property type="entry name" value="Winged helix-like DNA-binding domain superfamily/Winged helix DNA-binding domain"/>
    <property type="match status" value="1"/>
</dbReference>
<gene>
    <name evidence="6" type="ORF">ACFYXQ_38460</name>
</gene>
<keyword evidence="3" id="KW-0804">Transcription</keyword>
<dbReference type="PROSITE" id="PS50043">
    <property type="entry name" value="HTH_LUXR_2"/>
    <property type="match status" value="1"/>
</dbReference>
<proteinExistence type="predicted"/>